<evidence type="ECO:0000313" key="3">
    <source>
        <dbReference type="Proteomes" id="UP001281656"/>
    </source>
</evidence>
<sequence>MKHSKKIAIFFSFIPGAGHMYLGLTKHGIQLMMLFFLTFGISVSTEIELIAAFLPIIWFYSVFDVRSKASGEEPLIDSDLKIFSSIGYENNFTKTNTAYKYLGYGFIFLGIAALVNNIIFPIVGQYVDYQFIRFTRSAFTSLFFIVIGFVLLRSKNRAILEKGDENSWGEDE</sequence>
<evidence type="ECO:0000256" key="1">
    <source>
        <dbReference type="SAM" id="Phobius"/>
    </source>
</evidence>
<keyword evidence="1" id="KW-0472">Membrane</keyword>
<dbReference type="EMBL" id="JARUJP010000004">
    <property type="protein sequence ID" value="MDW8800464.1"/>
    <property type="molecule type" value="Genomic_DNA"/>
</dbReference>
<accession>A0ABU4JQN7</accession>
<feature type="transmembrane region" description="Helical" evidence="1">
    <location>
        <begin position="101"/>
        <end position="122"/>
    </location>
</feature>
<organism evidence="2 3">
    <name type="scientific">Clostridium tanneri</name>
    <dbReference type="NCBI Taxonomy" id="3037988"/>
    <lineage>
        <taxon>Bacteria</taxon>
        <taxon>Bacillati</taxon>
        <taxon>Bacillota</taxon>
        <taxon>Clostridia</taxon>
        <taxon>Eubacteriales</taxon>
        <taxon>Clostridiaceae</taxon>
        <taxon>Clostridium</taxon>
    </lineage>
</organism>
<name>A0ABU4JQN7_9CLOT</name>
<keyword evidence="3" id="KW-1185">Reference proteome</keyword>
<feature type="transmembrane region" description="Helical" evidence="1">
    <location>
        <begin position="7"/>
        <end position="25"/>
    </location>
</feature>
<gene>
    <name evidence="2" type="ORF">P8V03_04765</name>
</gene>
<keyword evidence="1" id="KW-0812">Transmembrane</keyword>
<protein>
    <recommendedName>
        <fullName evidence="4">TM2 domain-containing protein</fullName>
    </recommendedName>
</protein>
<comment type="caution">
    <text evidence="2">The sequence shown here is derived from an EMBL/GenBank/DDBJ whole genome shotgun (WGS) entry which is preliminary data.</text>
</comment>
<evidence type="ECO:0000313" key="2">
    <source>
        <dbReference type="EMBL" id="MDW8800464.1"/>
    </source>
</evidence>
<feature type="transmembrane region" description="Helical" evidence="1">
    <location>
        <begin position="134"/>
        <end position="152"/>
    </location>
</feature>
<feature type="transmembrane region" description="Helical" evidence="1">
    <location>
        <begin position="31"/>
        <end position="60"/>
    </location>
</feature>
<evidence type="ECO:0008006" key="4">
    <source>
        <dbReference type="Google" id="ProtNLM"/>
    </source>
</evidence>
<dbReference type="Proteomes" id="UP001281656">
    <property type="component" value="Unassembled WGS sequence"/>
</dbReference>
<reference evidence="2 3" key="1">
    <citation type="submission" date="2023-04" db="EMBL/GenBank/DDBJ databases">
        <title>Clostridium tannerae sp. nov., isolated from the fecal material of an alpaca.</title>
        <authorList>
            <person name="Miller S."/>
            <person name="Hendry M."/>
            <person name="King J."/>
            <person name="Sankaranarayanan K."/>
            <person name="Lawson P.A."/>
        </authorList>
    </citation>
    <scope>NUCLEOTIDE SEQUENCE [LARGE SCALE GENOMIC DNA]</scope>
    <source>
        <strain evidence="2 3">A1-XYC3</strain>
    </source>
</reference>
<keyword evidence="1" id="KW-1133">Transmembrane helix</keyword>
<dbReference type="RefSeq" id="WP_261673193.1">
    <property type="nucleotide sequence ID" value="NZ_JARUJP010000004.1"/>
</dbReference>
<proteinExistence type="predicted"/>